<evidence type="ECO:0000313" key="3">
    <source>
        <dbReference type="Proteomes" id="UP001144673"/>
    </source>
</evidence>
<dbReference type="GeneID" id="80889563"/>
<dbReference type="PANTHER" id="PTHR38846">
    <property type="entry name" value="C3H1-TYPE DOMAIN-CONTAINING PROTEIN"/>
    <property type="match status" value="1"/>
</dbReference>
<keyword evidence="3" id="KW-1185">Reference proteome</keyword>
<dbReference type="KEGG" id="amus:LMH87_002404"/>
<accession>A0A9W8UH16</accession>
<dbReference type="RefSeq" id="XP_056050847.1">
    <property type="nucleotide sequence ID" value="XM_056193852.1"/>
</dbReference>
<proteinExistence type="predicted"/>
<organism evidence="2 3">
    <name type="scientific">Akanthomyces muscarius</name>
    <name type="common">Entomopathogenic fungus</name>
    <name type="synonym">Lecanicillium muscarium</name>
    <dbReference type="NCBI Taxonomy" id="2231603"/>
    <lineage>
        <taxon>Eukaryota</taxon>
        <taxon>Fungi</taxon>
        <taxon>Dikarya</taxon>
        <taxon>Ascomycota</taxon>
        <taxon>Pezizomycotina</taxon>
        <taxon>Sordariomycetes</taxon>
        <taxon>Hypocreomycetidae</taxon>
        <taxon>Hypocreales</taxon>
        <taxon>Cordycipitaceae</taxon>
        <taxon>Akanthomyces</taxon>
    </lineage>
</organism>
<dbReference type="Proteomes" id="UP001144673">
    <property type="component" value="Chromosome 3"/>
</dbReference>
<reference evidence="2" key="1">
    <citation type="journal article" date="2023" name="Access Microbiol">
        <title>De-novo genome assembly for Akanthomyces muscarius, a biocontrol agent of insect agricultural pests.</title>
        <authorList>
            <person name="Erdos Z."/>
            <person name="Studholme D.J."/>
            <person name="Raymond B."/>
            <person name="Sharma M."/>
        </authorList>
    </citation>
    <scope>NUCLEOTIDE SEQUENCE</scope>
    <source>
        <strain evidence="2">Ve6</strain>
    </source>
</reference>
<sequence length="223" mass="25238">MSDTGVEMKIPPSSQSHFAQFEKFTPDDAAPFDDEFKRLAASQEWVPGSQQYTTERTIAMRAEIKTHYFSSSQLPAASAQLPAASSISAVVTEEDELMGYRALCDEVGLPCYDTIPECKRELKKTLVNIIDLIDVRRMIDVRPTPPKVKVWKDFEAFRAYTLQDEHRIDKDEAKEDGGYLASLLQHLRVPGSRGRGTRRKKRKGLKGPRRDKVSGGVTKRYQD</sequence>
<evidence type="ECO:0000313" key="2">
    <source>
        <dbReference type="EMBL" id="KAJ4147906.1"/>
    </source>
</evidence>
<comment type="caution">
    <text evidence="2">The sequence shown here is derived from an EMBL/GenBank/DDBJ whole genome shotgun (WGS) entry which is preliminary data.</text>
</comment>
<gene>
    <name evidence="2" type="ORF">LMH87_002404</name>
</gene>
<name>A0A9W8UH16_AKAMU</name>
<feature type="compositionally biased region" description="Basic residues" evidence="1">
    <location>
        <begin position="195"/>
        <end position="207"/>
    </location>
</feature>
<feature type="region of interest" description="Disordered" evidence="1">
    <location>
        <begin position="189"/>
        <end position="223"/>
    </location>
</feature>
<dbReference type="EMBL" id="JAJHUN010000010">
    <property type="protein sequence ID" value="KAJ4147906.1"/>
    <property type="molecule type" value="Genomic_DNA"/>
</dbReference>
<dbReference type="PANTHER" id="PTHR38846:SF1">
    <property type="entry name" value="C3H1-TYPE DOMAIN-CONTAINING PROTEIN"/>
    <property type="match status" value="1"/>
</dbReference>
<evidence type="ECO:0000256" key="1">
    <source>
        <dbReference type="SAM" id="MobiDB-lite"/>
    </source>
</evidence>
<protein>
    <submittedName>
        <fullName evidence="2">Uncharacterized protein</fullName>
    </submittedName>
</protein>
<dbReference type="AlphaFoldDB" id="A0A9W8UH16"/>